<dbReference type="GO" id="GO:0004523">
    <property type="term" value="F:RNA-DNA hybrid ribonuclease activity"/>
    <property type="evidence" value="ECO:0007669"/>
    <property type="project" value="InterPro"/>
</dbReference>
<evidence type="ECO:0000259" key="1">
    <source>
        <dbReference type="PROSITE" id="PS50878"/>
    </source>
</evidence>
<dbReference type="GO" id="GO:0003676">
    <property type="term" value="F:nucleic acid binding"/>
    <property type="evidence" value="ECO:0007669"/>
    <property type="project" value="InterPro"/>
</dbReference>
<dbReference type="Pfam" id="PF13456">
    <property type="entry name" value="RVT_3"/>
    <property type="match status" value="1"/>
</dbReference>
<dbReference type="KEGG" id="soe:110796874"/>
<dbReference type="PROSITE" id="PS50878">
    <property type="entry name" value="RT_POL"/>
    <property type="match status" value="1"/>
</dbReference>
<sequence>MPKVGKKRRSYKIEGWCLNFEQVKDIIKNGWGMDMQGSPMYSCSRKLQQIKYALAGWCREFKMNNNIIWDDVVRKCLKSQQDMEVTDIEDNSKLRRESFHEAMIKLAYWKQRAKGKWLALGDSNTSFFFRCAKSRKTRNEIKFIQDKNGNWISDQDEIKQDINQHFQELFKANTQCLGRIEIPEHLRDLPCKLTDEHIQILNKPFTEGEVRDAVFQIGGLKAPGPDGVPAIFLQKAWDVVGNDITKAVLHFFSSGYMLKEWNHTHIALIPKVNCPEKASQFRPISLCNVIYKVVSKCLTNRLKQLMNDLVGPYQNAFVPKRLMGDNCLLAHEIMTYIKKQKKGYNRYAILKIDMNKAYDRVSWDFIEWLLDAMRFPAQWRHWLLQCISTVSYSILVNGEPTVVFKPKCGIRQGDPISPYIFILVMEMLSKMMVCLEKEGHITGIKIARGSPSISHLLFADDSLFCFKADNYSCLKIRETIDLFCSISGEAINFEKSSVIFSPNTPGPLKNVLKGILGTPSADSLGKYLGCNVEVDGRSSQAYQPLIEKVQRKITSWKYMHLSHAGRIILINSILAALCTNILAVFLLPKSITTRITLMLMHYWWKGTMEKRGVCWVKRAVLEKPKGMGGIGLRNLELYNKAFLMKQAVRIHQNPKLLVAQVMTSAYKKTPLEAGLENSVKQKTSWGFKGMVRSVQSMKEGFGKVIAAGNSLISHCYWVPSREIKLKNNHVQNESRPVRISDLFCNNSRDWNSCLIWKTFEKSSAKEILNTYISKDAHEDKIHWVGFHNGSSSVKSFYAYQIICNLEGKKAAIQDRFWKKLWSSRMLPKWKMFIWRCLNKALPLKDGLKKRKIVHDSNCVFCQQQSETVHHLFRDCWLAELMWRSSHLGICSVSASCIPVTVWVKNFMLFMWKEDGHDSPRVRMFVAVLWGIWIQRNNIQFRKEKLCPTRLLEWIRQTFEESEKALFIKYGPHNLDNSERRTHSARIEDKVVWLVGKSSIDSDVLVVDGAWKRRTASGDNAAAIGWCLIHNSDIIKEGGNQVRAHTALQAEALAMLEGLAQAAANGVANIIVKTDSSNLVSALKSFPACPIEKVGVCHDILSTARLFRNCCIRKCPRDSVSCAHAIAVRNRL</sequence>
<protein>
    <recommendedName>
        <fullName evidence="1">Reverse transcriptase domain-containing protein</fullName>
    </recommendedName>
</protein>
<dbReference type="InterPro" id="IPR002156">
    <property type="entry name" value="RNaseH_domain"/>
</dbReference>
<name>A0A9R0IXV4_SPIOL</name>
<dbReference type="InterPro" id="IPR012337">
    <property type="entry name" value="RNaseH-like_sf"/>
</dbReference>
<evidence type="ECO:0000313" key="3">
    <source>
        <dbReference type="RefSeq" id="XP_021857652.1"/>
    </source>
</evidence>
<proteinExistence type="predicted"/>
<feature type="domain" description="Reverse transcriptase" evidence="1">
    <location>
        <begin position="250"/>
        <end position="532"/>
    </location>
</feature>
<dbReference type="RefSeq" id="XP_021857652.1">
    <property type="nucleotide sequence ID" value="XM_022001960.1"/>
</dbReference>
<keyword evidence="2" id="KW-1185">Reference proteome</keyword>
<dbReference type="CDD" id="cd01650">
    <property type="entry name" value="RT_nLTR_like"/>
    <property type="match status" value="1"/>
</dbReference>
<dbReference type="CDD" id="cd06222">
    <property type="entry name" value="RNase_H_like"/>
    <property type="match status" value="1"/>
</dbReference>
<evidence type="ECO:0000313" key="2">
    <source>
        <dbReference type="Proteomes" id="UP000813463"/>
    </source>
</evidence>
<organism evidence="2 3">
    <name type="scientific">Spinacia oleracea</name>
    <name type="common">Spinach</name>
    <dbReference type="NCBI Taxonomy" id="3562"/>
    <lineage>
        <taxon>Eukaryota</taxon>
        <taxon>Viridiplantae</taxon>
        <taxon>Streptophyta</taxon>
        <taxon>Embryophyta</taxon>
        <taxon>Tracheophyta</taxon>
        <taxon>Spermatophyta</taxon>
        <taxon>Magnoliopsida</taxon>
        <taxon>eudicotyledons</taxon>
        <taxon>Gunneridae</taxon>
        <taxon>Pentapetalae</taxon>
        <taxon>Caryophyllales</taxon>
        <taxon>Chenopodiaceae</taxon>
        <taxon>Chenopodioideae</taxon>
        <taxon>Anserineae</taxon>
        <taxon>Spinacia</taxon>
    </lineage>
</organism>
<dbReference type="OrthoDB" id="545196at2759"/>
<dbReference type="PANTHER" id="PTHR31635:SF196">
    <property type="entry name" value="REVERSE TRANSCRIPTASE DOMAIN-CONTAINING PROTEIN-RELATED"/>
    <property type="match status" value="1"/>
</dbReference>
<dbReference type="InterPro" id="IPR043502">
    <property type="entry name" value="DNA/RNA_pol_sf"/>
</dbReference>
<reference evidence="2" key="1">
    <citation type="journal article" date="2021" name="Nat. Commun.">
        <title>Genomic analyses provide insights into spinach domestication and the genetic basis of agronomic traits.</title>
        <authorList>
            <person name="Cai X."/>
            <person name="Sun X."/>
            <person name="Xu C."/>
            <person name="Sun H."/>
            <person name="Wang X."/>
            <person name="Ge C."/>
            <person name="Zhang Z."/>
            <person name="Wang Q."/>
            <person name="Fei Z."/>
            <person name="Jiao C."/>
            <person name="Wang Q."/>
        </authorList>
    </citation>
    <scope>NUCLEOTIDE SEQUENCE [LARGE SCALE GENOMIC DNA]</scope>
    <source>
        <strain evidence="2">cv. Varoflay</strain>
    </source>
</reference>
<dbReference type="InterPro" id="IPR036397">
    <property type="entry name" value="RNaseH_sf"/>
</dbReference>
<accession>A0A9R0IXV4</accession>
<dbReference type="SUPFAM" id="SSF53098">
    <property type="entry name" value="Ribonuclease H-like"/>
    <property type="match status" value="1"/>
</dbReference>
<dbReference type="SUPFAM" id="SSF56672">
    <property type="entry name" value="DNA/RNA polymerases"/>
    <property type="match status" value="1"/>
</dbReference>
<dbReference type="GeneID" id="110796874"/>
<dbReference type="Pfam" id="PF13966">
    <property type="entry name" value="zf-RVT"/>
    <property type="match status" value="1"/>
</dbReference>
<dbReference type="Gene3D" id="3.30.420.10">
    <property type="entry name" value="Ribonuclease H-like superfamily/Ribonuclease H"/>
    <property type="match status" value="1"/>
</dbReference>
<dbReference type="PANTHER" id="PTHR31635">
    <property type="entry name" value="REVERSE TRANSCRIPTASE DOMAIN-CONTAINING PROTEIN-RELATED"/>
    <property type="match status" value="1"/>
</dbReference>
<dbReference type="AlphaFoldDB" id="A0A9R0IXV4"/>
<dbReference type="InterPro" id="IPR000477">
    <property type="entry name" value="RT_dom"/>
</dbReference>
<dbReference type="InterPro" id="IPR044730">
    <property type="entry name" value="RNase_H-like_dom_plant"/>
</dbReference>
<dbReference type="InterPro" id="IPR026960">
    <property type="entry name" value="RVT-Znf"/>
</dbReference>
<dbReference type="Proteomes" id="UP000813463">
    <property type="component" value="Chromosome 3"/>
</dbReference>
<dbReference type="Pfam" id="PF00078">
    <property type="entry name" value="RVT_1"/>
    <property type="match status" value="1"/>
</dbReference>
<reference evidence="3" key="2">
    <citation type="submission" date="2025-08" db="UniProtKB">
        <authorList>
            <consortium name="RefSeq"/>
        </authorList>
    </citation>
    <scope>IDENTIFICATION</scope>
    <source>
        <tissue evidence="3">Leaf</tissue>
    </source>
</reference>
<gene>
    <name evidence="3" type="primary">LOC110796874</name>
</gene>